<feature type="domain" description="ABC transmembrane type-1" evidence="15">
    <location>
        <begin position="218"/>
        <end position="335"/>
    </location>
</feature>
<dbReference type="InterPro" id="IPR017871">
    <property type="entry name" value="ABC_transporter-like_CS"/>
</dbReference>
<dbReference type="InterPro" id="IPR036640">
    <property type="entry name" value="ABC1_TM_sf"/>
</dbReference>
<keyword evidence="3" id="KW-0813">Transport</keyword>
<evidence type="ECO:0000256" key="10">
    <source>
        <dbReference type="ARBA" id="ARBA00024220"/>
    </source>
</evidence>
<keyword evidence="6" id="KW-0547">Nucleotide-binding</keyword>
<evidence type="ECO:0000313" key="17">
    <source>
        <dbReference type="Proteomes" id="UP000886998"/>
    </source>
</evidence>
<feature type="transmembrane region" description="Helical" evidence="13">
    <location>
        <begin position="734"/>
        <end position="756"/>
    </location>
</feature>
<feature type="transmembrane region" description="Helical" evidence="13">
    <location>
        <begin position="115"/>
        <end position="141"/>
    </location>
</feature>
<accession>A0A8X7BZ34</accession>
<keyword evidence="8 13" id="KW-1133">Transmembrane helix</keyword>
<dbReference type="GO" id="GO:0015431">
    <property type="term" value="F:ABC-type glutathione S-conjugate transporter activity"/>
    <property type="evidence" value="ECO:0007669"/>
    <property type="project" value="UniProtKB-EC"/>
</dbReference>
<dbReference type="SUPFAM" id="SSF52540">
    <property type="entry name" value="P-loop containing nucleoside triphosphate hydrolases"/>
    <property type="match status" value="2"/>
</dbReference>
<comment type="catalytic activity">
    <reaction evidence="11">
        <text>leukotriene C4(in) + ATP + H2O = leukotriene C4(out) + ADP + phosphate + H(+)</text>
        <dbReference type="Rhea" id="RHEA:38963"/>
        <dbReference type="ChEBI" id="CHEBI:15377"/>
        <dbReference type="ChEBI" id="CHEBI:15378"/>
        <dbReference type="ChEBI" id="CHEBI:30616"/>
        <dbReference type="ChEBI" id="CHEBI:43474"/>
        <dbReference type="ChEBI" id="CHEBI:57973"/>
        <dbReference type="ChEBI" id="CHEBI:456216"/>
    </reaction>
    <physiologicalReaction direction="left-to-right" evidence="11">
        <dbReference type="Rhea" id="RHEA:38964"/>
    </physiologicalReaction>
</comment>
<dbReference type="FunFam" id="3.40.50.300:FF:000997">
    <property type="entry name" value="Multidrug resistance-associated protein 1"/>
    <property type="match status" value="1"/>
</dbReference>
<keyword evidence="7" id="KW-0067">ATP-binding</keyword>
<dbReference type="EC" id="7.6.2.3" evidence="10"/>
<evidence type="ECO:0000256" key="11">
    <source>
        <dbReference type="ARBA" id="ARBA00047523"/>
    </source>
</evidence>
<dbReference type="Pfam" id="PF00005">
    <property type="entry name" value="ABC_tran"/>
    <property type="match status" value="2"/>
</dbReference>
<dbReference type="EMBL" id="BMAV01005759">
    <property type="protein sequence ID" value="GFY47104.1"/>
    <property type="molecule type" value="Genomic_DNA"/>
</dbReference>
<dbReference type="InterPro" id="IPR003593">
    <property type="entry name" value="AAA+_ATPase"/>
</dbReference>
<evidence type="ECO:0000256" key="2">
    <source>
        <dbReference type="ARBA" id="ARBA00009726"/>
    </source>
</evidence>
<dbReference type="InterPro" id="IPR050173">
    <property type="entry name" value="ABC_transporter_C-like"/>
</dbReference>
<dbReference type="CDD" id="cd18603">
    <property type="entry name" value="ABC_6TM_MRP1_2_3_6_D2_like"/>
    <property type="match status" value="1"/>
</dbReference>
<feature type="domain" description="ABC transporter" evidence="14">
    <location>
        <begin position="367"/>
        <end position="593"/>
    </location>
</feature>
<dbReference type="Pfam" id="PF00664">
    <property type="entry name" value="ABC_membrane"/>
    <property type="match status" value="2"/>
</dbReference>
<feature type="transmembrane region" description="Helical" evidence="13">
    <location>
        <begin position="153"/>
        <end position="172"/>
    </location>
</feature>
<feature type="transmembrane region" description="Helical" evidence="13">
    <location>
        <begin position="807"/>
        <end position="825"/>
    </location>
</feature>
<evidence type="ECO:0000256" key="3">
    <source>
        <dbReference type="ARBA" id="ARBA00022448"/>
    </source>
</evidence>
<evidence type="ECO:0000259" key="14">
    <source>
        <dbReference type="PROSITE" id="PS50893"/>
    </source>
</evidence>
<dbReference type="InterPro" id="IPR027417">
    <property type="entry name" value="P-loop_NTPase"/>
</dbReference>
<evidence type="ECO:0000256" key="7">
    <source>
        <dbReference type="ARBA" id="ARBA00022840"/>
    </source>
</evidence>
<evidence type="ECO:0000256" key="4">
    <source>
        <dbReference type="ARBA" id="ARBA00022692"/>
    </source>
</evidence>
<dbReference type="SUPFAM" id="SSF90123">
    <property type="entry name" value="ABC transporter transmembrane region"/>
    <property type="match status" value="2"/>
</dbReference>
<protein>
    <recommendedName>
        <fullName evidence="10">ABC-type glutathione-S-conjugate transporter</fullName>
        <ecNumber evidence="10">7.6.2.3</ecNumber>
    </recommendedName>
</protein>
<evidence type="ECO:0000259" key="15">
    <source>
        <dbReference type="PROSITE" id="PS50929"/>
    </source>
</evidence>
<feature type="region of interest" description="Disordered" evidence="12">
    <location>
        <begin position="601"/>
        <end position="622"/>
    </location>
</feature>
<comment type="subcellular location">
    <subcellularLocation>
        <location evidence="1">Vacuole membrane</location>
        <topology evidence="1">Multi-pass membrane protein</topology>
    </subcellularLocation>
</comment>
<feature type="domain" description="ABC transmembrane type-1" evidence="15">
    <location>
        <begin position="692"/>
        <end position="972"/>
    </location>
</feature>
<evidence type="ECO:0000256" key="6">
    <source>
        <dbReference type="ARBA" id="ARBA00022741"/>
    </source>
</evidence>
<gene>
    <name evidence="16" type="primary">Abcc1</name>
    <name evidence="16" type="ORF">TNIN_130001</name>
</gene>
<comment type="similarity">
    <text evidence="2">Belongs to the ABC transporter superfamily. ABCC family. Conjugate transporter (TC 3.A.1.208) subfamily.</text>
</comment>
<evidence type="ECO:0000256" key="5">
    <source>
        <dbReference type="ARBA" id="ARBA00022737"/>
    </source>
</evidence>
<dbReference type="InterPro" id="IPR011527">
    <property type="entry name" value="ABC1_TM_dom"/>
</dbReference>
<keyword evidence="17" id="KW-1185">Reference proteome</keyword>
<proteinExistence type="inferred from homology"/>
<feature type="transmembrane region" description="Helical" evidence="13">
    <location>
        <begin position="276"/>
        <end position="298"/>
    </location>
</feature>
<dbReference type="AlphaFoldDB" id="A0A8X7BZ34"/>
<feature type="domain" description="ABC transporter" evidence="14">
    <location>
        <begin position="992"/>
        <end position="1230"/>
    </location>
</feature>
<evidence type="ECO:0000256" key="13">
    <source>
        <dbReference type="SAM" id="Phobius"/>
    </source>
</evidence>
<dbReference type="FunFam" id="3.40.50.300:FF:000074">
    <property type="entry name" value="Multidrug resistance-associated protein 5 isoform 1"/>
    <property type="match status" value="1"/>
</dbReference>
<dbReference type="GO" id="GO:0005524">
    <property type="term" value="F:ATP binding"/>
    <property type="evidence" value="ECO:0007669"/>
    <property type="project" value="UniProtKB-KW"/>
</dbReference>
<dbReference type="PANTHER" id="PTHR24223">
    <property type="entry name" value="ATP-BINDING CASSETTE SUB-FAMILY C"/>
    <property type="match status" value="1"/>
</dbReference>
<evidence type="ECO:0000256" key="8">
    <source>
        <dbReference type="ARBA" id="ARBA00022989"/>
    </source>
</evidence>
<dbReference type="GO" id="GO:0005774">
    <property type="term" value="C:vacuolar membrane"/>
    <property type="evidence" value="ECO:0007669"/>
    <property type="project" value="UniProtKB-SubCell"/>
</dbReference>
<dbReference type="Proteomes" id="UP000886998">
    <property type="component" value="Unassembled WGS sequence"/>
</dbReference>
<sequence length="1235" mass="139984">MLKNRFFFPEIFWDAERDEFLIEHQPLLSRLFFTWLNRIIWHGYRNLFEADKLDPLGPKKRSAYVFQRFYNYWSKEETIAKNLYGDENETSAQQSKCCRREPSLLLPIMKAMWQWVLAAALMEIIYNFITLAPPIILDYLIAFIGNDEEEWHGYVYAILLFLAACCVTLSSVHNQNFLIIASVYPRTGLQTTIYRKVLRLSSNSRRCYTIGELCNLVAKKQMEWKDSRLRQMSEILNGIKVLKLFAWEIPFLKSISRIREKEAVTLRKLAFINGSIVFLWTSALFLIAISSFVTFVLIDEKNVLDPSTAFVSITLFNSLRVNMAAIPQLIAELVQSQVSFKRVRNFLLSEEIEGRAVDDETAICNAVEIDGGSFCWTNGEPPFLHDITISVPRGSLVAVVGRVGSGKSALFSAILGEMHATEGAVRIMKGGRLAYVSQQAWIQNTTLRQNILFVKPMDKNSYNSALSTCCLKPDIKILPGGDLTEIGEKGVNLSGGQKQRVSLARAVYQDADIYLLDDPLSAVDSHVGAHIFKHVIGPDGVLQNKTRILATHDYSALQEVDKIYLMSEGRILESGTYQELLDQKGEFARLIEEYLKKQIEDETEVESDEEKRTPDNESPGIKKLSTEDLKAQMQRLGSRLSRTISRTISLEEKDPKKVRIIEKERMEIGRVKAGIFWIYIRYATVHLAFCFILGFAVFKVLEIGSNVWLSQWSSDPPLPDGTQDIPLRNLRMGVYGLIGLAQSLSTLIATIILAIASTRASIRFHVSMIWSVLRSPMEFFDTTPMGRILNRFGKDINTVDTNIPSRLQHLITVTIAVIGSFLVIITTHPIFIVIMIPLCVIYIFIQCFYMASSRQVRRLQSVTLSPVLSFFSETVQGVSTIRAYGAQYEFIDKQDKHIDTNCRVFYSNTLLNRWLGIRLQFLGNTVVFITALLCVIERRTYSAAIVGLTLTYALNVTDSLATFVRLFTQIENQMVSVERIHEYSDLPSESSWETECIQFSREDWPSRGVVTFRDYKMRYRKGMDLVGLVGRTGAGKSSLALALFRIVEPEDGTILIDGIDIAMLGLHDLRSKITVIPQDPVVFSGSLRLNLDPFGEHSDEDLWRAIEHAHLKTFVNSLQAGLDYEVTEGGENLSVGQRQQLCLARALLKKTKILVLDEATAAVDLETDKLIQNTIRQEFWDCTVITIAHRLYTVLDYDRILVMENGKIAEDGKPETLLENPSSLFYQLAKSAGLL</sequence>
<dbReference type="Gene3D" id="1.20.1560.10">
    <property type="entry name" value="ABC transporter type 1, transmembrane domain"/>
    <property type="match status" value="2"/>
</dbReference>
<dbReference type="SMART" id="SM00382">
    <property type="entry name" value="AAA"/>
    <property type="match status" value="2"/>
</dbReference>
<comment type="caution">
    <text evidence="16">The sequence shown here is derived from an EMBL/GenBank/DDBJ whole genome shotgun (WGS) entry which is preliminary data.</text>
</comment>
<organism evidence="16 17">
    <name type="scientific">Trichonephila inaurata madagascariensis</name>
    <dbReference type="NCBI Taxonomy" id="2747483"/>
    <lineage>
        <taxon>Eukaryota</taxon>
        <taxon>Metazoa</taxon>
        <taxon>Ecdysozoa</taxon>
        <taxon>Arthropoda</taxon>
        <taxon>Chelicerata</taxon>
        <taxon>Arachnida</taxon>
        <taxon>Araneae</taxon>
        <taxon>Araneomorphae</taxon>
        <taxon>Entelegynae</taxon>
        <taxon>Araneoidea</taxon>
        <taxon>Nephilidae</taxon>
        <taxon>Trichonephila</taxon>
        <taxon>Trichonephila inaurata</taxon>
    </lineage>
</organism>
<reference evidence="16" key="1">
    <citation type="submission" date="2020-08" db="EMBL/GenBank/DDBJ databases">
        <title>Multicomponent nature underlies the extraordinary mechanical properties of spider dragline silk.</title>
        <authorList>
            <person name="Kono N."/>
            <person name="Nakamura H."/>
            <person name="Mori M."/>
            <person name="Yoshida Y."/>
            <person name="Ohtoshi R."/>
            <person name="Malay A.D."/>
            <person name="Moran D.A.P."/>
            <person name="Tomita M."/>
            <person name="Numata K."/>
            <person name="Arakawa K."/>
        </authorList>
    </citation>
    <scope>NUCLEOTIDE SEQUENCE</scope>
</reference>
<feature type="transmembrane region" description="Helical" evidence="13">
    <location>
        <begin position="675"/>
        <end position="698"/>
    </location>
</feature>
<dbReference type="CDD" id="cd03244">
    <property type="entry name" value="ABCC_MRP_domain2"/>
    <property type="match status" value="1"/>
</dbReference>
<dbReference type="Gene3D" id="3.40.50.300">
    <property type="entry name" value="P-loop containing nucleotide triphosphate hydrolases"/>
    <property type="match status" value="2"/>
</dbReference>
<keyword evidence="9 13" id="KW-0472">Membrane</keyword>
<dbReference type="InterPro" id="IPR003439">
    <property type="entry name" value="ABC_transporter-like_ATP-bd"/>
</dbReference>
<name>A0A8X7BZ34_9ARAC</name>
<dbReference type="FunFam" id="1.20.1560.10:FF:000001">
    <property type="entry name" value="ATP-binding cassette subfamily C member 1"/>
    <property type="match status" value="1"/>
</dbReference>
<evidence type="ECO:0000256" key="12">
    <source>
        <dbReference type="SAM" id="MobiDB-lite"/>
    </source>
</evidence>
<dbReference type="CDD" id="cd03250">
    <property type="entry name" value="ABCC_MRP_domain1"/>
    <property type="match status" value="1"/>
</dbReference>
<feature type="transmembrane region" description="Helical" evidence="13">
    <location>
        <begin position="831"/>
        <end position="851"/>
    </location>
</feature>
<evidence type="ECO:0000256" key="9">
    <source>
        <dbReference type="ARBA" id="ARBA00023136"/>
    </source>
</evidence>
<dbReference type="GO" id="GO:0016887">
    <property type="term" value="F:ATP hydrolysis activity"/>
    <property type="evidence" value="ECO:0007669"/>
    <property type="project" value="InterPro"/>
</dbReference>
<evidence type="ECO:0000313" key="16">
    <source>
        <dbReference type="EMBL" id="GFY47104.1"/>
    </source>
</evidence>
<dbReference type="PROSITE" id="PS50929">
    <property type="entry name" value="ABC_TM1F"/>
    <property type="match status" value="2"/>
</dbReference>
<keyword evidence="5" id="KW-0677">Repeat</keyword>
<dbReference type="PROSITE" id="PS50893">
    <property type="entry name" value="ABC_TRANSPORTER_2"/>
    <property type="match status" value="2"/>
</dbReference>
<keyword evidence="4 13" id="KW-0812">Transmembrane</keyword>
<dbReference type="PANTHER" id="PTHR24223:SF443">
    <property type="entry name" value="MULTIDRUG-RESISTANCE LIKE PROTEIN 1, ISOFORM I"/>
    <property type="match status" value="1"/>
</dbReference>
<dbReference type="OrthoDB" id="6426715at2759"/>
<evidence type="ECO:0000256" key="1">
    <source>
        <dbReference type="ARBA" id="ARBA00004128"/>
    </source>
</evidence>
<dbReference type="PROSITE" id="PS00211">
    <property type="entry name" value="ABC_TRANSPORTER_1"/>
    <property type="match status" value="1"/>
</dbReference>